<sequence>MAARRILMLHPRALNLNLKGLRTQAMPDGREEKARPKRNFDLKGRTVREIIRSREEDFDHVAAKQQGLRTVLKVRDLLMRRPGRLMDIAELSTRHPDLAEAVLDYPGIFNVIDYGTGSSLFCFTAEAEALLKQEDNLKDTTEAHSLRVIRKILMLSVEKRLPLRKLGLLAMDLGLPSDFSDLLSRHRDFFKLSTTLDYTTWVSLASWDPELAVSYAEIDEKQRMDGTMSQMEMWTPKGYILSKRHRKVLARFREAPFVSPFSDFRDLEPLKIKFEKHAVAGMQELLNLTLHKNLVLSSLAELKTEFSFSNKPLDLVLRHPEYFYVSPVGEQETVFLRSAYRNGELARRSSLASIREQLAKLLGIKKI</sequence>
<evidence type="ECO:0000313" key="2">
    <source>
        <dbReference type="EMBL" id="PNR49678.1"/>
    </source>
</evidence>
<dbReference type="OrthoDB" id="1929112at2759"/>
<keyword evidence="4" id="KW-1185">Reference proteome</keyword>
<organism evidence="2">
    <name type="scientific">Physcomitrium patens</name>
    <name type="common">Spreading-leaved earth moss</name>
    <name type="synonym">Physcomitrella patens</name>
    <dbReference type="NCBI Taxonomy" id="3218"/>
    <lineage>
        <taxon>Eukaryota</taxon>
        <taxon>Viridiplantae</taxon>
        <taxon>Streptophyta</taxon>
        <taxon>Embryophyta</taxon>
        <taxon>Bryophyta</taxon>
        <taxon>Bryophytina</taxon>
        <taxon>Bryopsida</taxon>
        <taxon>Funariidae</taxon>
        <taxon>Funariales</taxon>
        <taxon>Funariaceae</taxon>
        <taxon>Physcomitrium</taxon>
    </lineage>
</organism>
<gene>
    <name evidence="3" type="primary">LOC112285373</name>
    <name evidence="2" type="ORF">PHYPA_011574</name>
</gene>
<dbReference type="Gramene" id="Pp3c8_15190V3.1">
    <property type="protein sequence ID" value="Pp3c8_15190V3.1"/>
    <property type="gene ID" value="Pp3c8_15190"/>
</dbReference>
<protein>
    <recommendedName>
        <fullName evidence="1">PORR domain-containing protein</fullName>
    </recommendedName>
</protein>
<proteinExistence type="predicted"/>
<dbReference type="AlphaFoldDB" id="A0A2K1K7C9"/>
<dbReference type="EnsemblPlants" id="Pp3c8_15190V3.1">
    <property type="protein sequence ID" value="Pp3c8_15190V3.1"/>
    <property type="gene ID" value="Pp3c8_15190"/>
</dbReference>
<dbReference type="GO" id="GO:0003723">
    <property type="term" value="F:RNA binding"/>
    <property type="evidence" value="ECO:0007669"/>
    <property type="project" value="InterPro"/>
</dbReference>
<dbReference type="PaxDb" id="3218-PP1S363_41V6.1"/>
<evidence type="ECO:0000259" key="1">
    <source>
        <dbReference type="Pfam" id="PF11955"/>
    </source>
</evidence>
<dbReference type="InterPro" id="IPR021099">
    <property type="entry name" value="PORR_domain"/>
</dbReference>
<dbReference type="PANTHER" id="PTHR31476:SF4">
    <property type="entry name" value="PROTEIN WHAT'S THIS FACTOR 1 HOMOLOG, CHLOROPLASTIC"/>
    <property type="match status" value="1"/>
</dbReference>
<dbReference type="PANTHER" id="PTHR31476">
    <property type="entry name" value="PROTEIN WHAT'S THIS FACTOR 1 HOMOLOG, CHLOROPLASTIC"/>
    <property type="match status" value="1"/>
</dbReference>
<dbReference type="InterPro" id="IPR045040">
    <property type="entry name" value="PORR_fam"/>
</dbReference>
<name>A0A2K1K7C9_PHYPA</name>
<dbReference type="RefSeq" id="XP_024381899.1">
    <property type="nucleotide sequence ID" value="XM_024526131.2"/>
</dbReference>
<reference evidence="2 4" key="1">
    <citation type="journal article" date="2008" name="Science">
        <title>The Physcomitrella genome reveals evolutionary insights into the conquest of land by plants.</title>
        <authorList>
            <person name="Rensing S."/>
            <person name="Lang D."/>
            <person name="Zimmer A."/>
            <person name="Terry A."/>
            <person name="Salamov A."/>
            <person name="Shapiro H."/>
            <person name="Nishiyama T."/>
            <person name="Perroud P.-F."/>
            <person name="Lindquist E."/>
            <person name="Kamisugi Y."/>
            <person name="Tanahashi T."/>
            <person name="Sakakibara K."/>
            <person name="Fujita T."/>
            <person name="Oishi K."/>
            <person name="Shin-I T."/>
            <person name="Kuroki Y."/>
            <person name="Toyoda A."/>
            <person name="Suzuki Y."/>
            <person name="Hashimoto A."/>
            <person name="Yamaguchi K."/>
            <person name="Sugano A."/>
            <person name="Kohara Y."/>
            <person name="Fujiyama A."/>
            <person name="Anterola A."/>
            <person name="Aoki S."/>
            <person name="Ashton N."/>
            <person name="Barbazuk W.B."/>
            <person name="Barker E."/>
            <person name="Bennetzen J."/>
            <person name="Bezanilla M."/>
            <person name="Blankenship R."/>
            <person name="Cho S.H."/>
            <person name="Dutcher S."/>
            <person name="Estelle M."/>
            <person name="Fawcett J.A."/>
            <person name="Gundlach H."/>
            <person name="Hanada K."/>
            <person name="Heyl A."/>
            <person name="Hicks K.A."/>
            <person name="Hugh J."/>
            <person name="Lohr M."/>
            <person name="Mayer K."/>
            <person name="Melkozernov A."/>
            <person name="Murata T."/>
            <person name="Nelson D."/>
            <person name="Pils B."/>
            <person name="Prigge M."/>
            <person name="Reiss B."/>
            <person name="Renner T."/>
            <person name="Rombauts S."/>
            <person name="Rushton P."/>
            <person name="Sanderfoot A."/>
            <person name="Schween G."/>
            <person name="Shiu S.-H."/>
            <person name="Stueber K."/>
            <person name="Theodoulou F.L."/>
            <person name="Tu H."/>
            <person name="Van de Peer Y."/>
            <person name="Verrier P.J."/>
            <person name="Waters E."/>
            <person name="Wood A."/>
            <person name="Yang L."/>
            <person name="Cove D."/>
            <person name="Cuming A."/>
            <person name="Hasebe M."/>
            <person name="Lucas S."/>
            <person name="Mishler D.B."/>
            <person name="Reski R."/>
            <person name="Grigoriev I."/>
            <person name="Quatrano R.S."/>
            <person name="Boore J.L."/>
        </authorList>
    </citation>
    <scope>NUCLEOTIDE SEQUENCE [LARGE SCALE GENOMIC DNA]</scope>
    <source>
        <strain evidence="3 4">cv. Gransden 2004</strain>
    </source>
</reference>
<accession>A0A2K1K7C9</accession>
<reference evidence="3" key="3">
    <citation type="submission" date="2020-12" db="UniProtKB">
        <authorList>
            <consortium name="EnsemblPlants"/>
        </authorList>
    </citation>
    <scope>IDENTIFICATION</scope>
</reference>
<evidence type="ECO:0000313" key="4">
    <source>
        <dbReference type="Proteomes" id="UP000006727"/>
    </source>
</evidence>
<dbReference type="EMBL" id="ABEU02000008">
    <property type="protein sequence ID" value="PNR49678.1"/>
    <property type="molecule type" value="Genomic_DNA"/>
</dbReference>
<dbReference type="Proteomes" id="UP000006727">
    <property type="component" value="Chromosome 8"/>
</dbReference>
<reference evidence="2 4" key="2">
    <citation type="journal article" date="2018" name="Plant J.">
        <title>The Physcomitrella patens chromosome-scale assembly reveals moss genome structure and evolution.</title>
        <authorList>
            <person name="Lang D."/>
            <person name="Ullrich K.K."/>
            <person name="Murat F."/>
            <person name="Fuchs J."/>
            <person name="Jenkins J."/>
            <person name="Haas F.B."/>
            <person name="Piednoel M."/>
            <person name="Gundlach H."/>
            <person name="Van Bel M."/>
            <person name="Meyberg R."/>
            <person name="Vives C."/>
            <person name="Morata J."/>
            <person name="Symeonidi A."/>
            <person name="Hiss M."/>
            <person name="Muchero W."/>
            <person name="Kamisugi Y."/>
            <person name="Saleh O."/>
            <person name="Blanc G."/>
            <person name="Decker E.L."/>
            <person name="van Gessel N."/>
            <person name="Grimwood J."/>
            <person name="Hayes R.D."/>
            <person name="Graham S.W."/>
            <person name="Gunter L.E."/>
            <person name="McDaniel S.F."/>
            <person name="Hoernstein S.N.W."/>
            <person name="Larsson A."/>
            <person name="Li F.W."/>
            <person name="Perroud P.F."/>
            <person name="Phillips J."/>
            <person name="Ranjan P."/>
            <person name="Rokshar D.S."/>
            <person name="Rothfels C.J."/>
            <person name="Schneider L."/>
            <person name="Shu S."/>
            <person name="Stevenson D.W."/>
            <person name="Thummler F."/>
            <person name="Tillich M."/>
            <person name="Villarreal Aguilar J.C."/>
            <person name="Widiez T."/>
            <person name="Wong G.K."/>
            <person name="Wymore A."/>
            <person name="Zhang Y."/>
            <person name="Zimmer A.D."/>
            <person name="Quatrano R.S."/>
            <person name="Mayer K.F.X."/>
            <person name="Goodstein D."/>
            <person name="Casacuberta J.M."/>
            <person name="Vandepoele K."/>
            <person name="Reski R."/>
            <person name="Cuming A.C."/>
            <person name="Tuskan G.A."/>
            <person name="Maumus F."/>
            <person name="Salse J."/>
            <person name="Schmutz J."/>
            <person name="Rensing S.A."/>
        </authorList>
    </citation>
    <scope>NUCLEOTIDE SEQUENCE [LARGE SCALE GENOMIC DNA]</scope>
    <source>
        <strain evidence="3 4">cv. Gransden 2004</strain>
    </source>
</reference>
<dbReference type="GeneID" id="112285373"/>
<dbReference type="EnsemblPlants" id="Pp3c8_15190V3.2">
    <property type="protein sequence ID" value="Pp3c8_15190V3.2"/>
    <property type="gene ID" value="Pp3c8_15190"/>
</dbReference>
<evidence type="ECO:0000313" key="3">
    <source>
        <dbReference type="EnsemblPlants" id="Pp3c8_15190V3.1"/>
    </source>
</evidence>
<dbReference type="Pfam" id="PF11955">
    <property type="entry name" value="PORR"/>
    <property type="match status" value="1"/>
</dbReference>
<dbReference type="Gramene" id="Pp3c8_15190V3.2">
    <property type="protein sequence ID" value="Pp3c8_15190V3.2"/>
    <property type="gene ID" value="Pp3c8_15190"/>
</dbReference>
<dbReference type="OMA" id="FPNDFMV"/>
<feature type="domain" description="PORR" evidence="1">
    <location>
        <begin position="54"/>
        <end position="363"/>
    </location>
</feature>